<dbReference type="AlphaFoldDB" id="A0A699JYE9"/>
<protein>
    <submittedName>
        <fullName evidence="3">Uncharacterized protein</fullName>
    </submittedName>
</protein>
<keyword evidence="2" id="KW-0472">Membrane</keyword>
<keyword evidence="1" id="KW-0175">Coiled coil</keyword>
<proteinExistence type="predicted"/>
<name>A0A699JYE9_TANCI</name>
<dbReference type="EMBL" id="BKCJ010455408">
    <property type="protein sequence ID" value="GFA61432.1"/>
    <property type="molecule type" value="Genomic_DNA"/>
</dbReference>
<evidence type="ECO:0000256" key="2">
    <source>
        <dbReference type="SAM" id="Phobius"/>
    </source>
</evidence>
<evidence type="ECO:0000256" key="1">
    <source>
        <dbReference type="SAM" id="Coils"/>
    </source>
</evidence>
<accession>A0A699JYE9</accession>
<organism evidence="3">
    <name type="scientific">Tanacetum cinerariifolium</name>
    <name type="common">Dalmatian daisy</name>
    <name type="synonym">Chrysanthemum cinerariifolium</name>
    <dbReference type="NCBI Taxonomy" id="118510"/>
    <lineage>
        <taxon>Eukaryota</taxon>
        <taxon>Viridiplantae</taxon>
        <taxon>Streptophyta</taxon>
        <taxon>Embryophyta</taxon>
        <taxon>Tracheophyta</taxon>
        <taxon>Spermatophyta</taxon>
        <taxon>Magnoliopsida</taxon>
        <taxon>eudicotyledons</taxon>
        <taxon>Gunneridae</taxon>
        <taxon>Pentapetalae</taxon>
        <taxon>asterids</taxon>
        <taxon>campanulids</taxon>
        <taxon>Asterales</taxon>
        <taxon>Asteraceae</taxon>
        <taxon>Asteroideae</taxon>
        <taxon>Anthemideae</taxon>
        <taxon>Anthemidinae</taxon>
        <taxon>Tanacetum</taxon>
    </lineage>
</organism>
<comment type="caution">
    <text evidence="3">The sequence shown here is derived from an EMBL/GenBank/DDBJ whole genome shotgun (WGS) entry which is preliminary data.</text>
</comment>
<keyword evidence="2" id="KW-0812">Transmembrane</keyword>
<gene>
    <name evidence="3" type="ORF">Tci_633404</name>
</gene>
<feature type="coiled-coil region" evidence="1">
    <location>
        <begin position="20"/>
        <end position="61"/>
    </location>
</feature>
<evidence type="ECO:0000313" key="3">
    <source>
        <dbReference type="EMBL" id="GFA61432.1"/>
    </source>
</evidence>
<sequence>MNLFLKKTFKLEVWLRDNALVVLRQNLKKAEQERDDLKLKLEKLQTSYKNLIELLASQTNDKTGFGYNSQVFTRAMFDCDDYLSSGSDESLPSGPIYDRYKSGNGYHVVPPPNTRTFMPPKPDLVFNNALNDVETDHFAFTVKLSPTKHDQDFVQPNEQVKPPRPSVKPVETSILAANPKTTISKPSSKGNSMNKKACFVCKSLTYLIKDCDFYEKKMAQTTARNHAQRGNHKPITTVVLKPTVTRPRQAKTVVTKPTLPPRRHINHSPSTKASNFPPQVNAVKASMVNAAKGVQGKWEWKLKSLTMEALTALTCGGKLLAFGDRLWLMCLLGGKVGLVTTVLAYLGLVTVGLRTAVVIGLTPVMGTSLD</sequence>
<reference evidence="3" key="1">
    <citation type="journal article" date="2019" name="Sci. Rep.">
        <title>Draft genome of Tanacetum cinerariifolium, the natural source of mosquito coil.</title>
        <authorList>
            <person name="Yamashiro T."/>
            <person name="Shiraishi A."/>
            <person name="Satake H."/>
            <person name="Nakayama K."/>
        </authorList>
    </citation>
    <scope>NUCLEOTIDE SEQUENCE</scope>
</reference>
<feature type="transmembrane region" description="Helical" evidence="2">
    <location>
        <begin position="326"/>
        <end position="348"/>
    </location>
</feature>
<keyword evidence="2" id="KW-1133">Transmembrane helix</keyword>